<feature type="domain" description="Protein kinase" evidence="2">
    <location>
        <begin position="1"/>
        <end position="317"/>
    </location>
</feature>
<feature type="compositionally biased region" description="Low complexity" evidence="1">
    <location>
        <begin position="359"/>
        <end position="377"/>
    </location>
</feature>
<sequence length="521" mass="53524">MLRRIGSGRRAEVFLAVADRYGADEAPVFVPHGVDGVHVEESEAPPLVAVRIYRDEVDDASVACEIEAMHVVPDAGMPALLDVSAAVNGSRVAVVERVGGATVAQLLHERSLEPGEAVTLVAPIAAGLACLADAGFVHAGLTTSDVKLDSSGRPRLLGLGGLERVPIGAAEATAVRREGSAALIEYLEQVVGAVRPAGVFDGPIRLARAGLDARPFRAFEADLERAMFAAASPAPIAGLPPAREVRIPARALAPRPAETPMDPMAQPSRSGRKHSRSGLAAGVLELAELPPPVLERLAAAADSDRLATIRHRLSDWVSTRRRPVMVGALVGAAALVLLLTAVPSAGAGERGTADRPSVASAEGAGAAGAAAGAEFGSDGTDRAKTEAAETAGENTPGDDASAEAAAGEGGAGNAKLVPEDPIAAAQELLQVRGSCFDELDPACLASYVQAGSPLEEADWSRMLAARDGGPGIRSLDPTRIEVVTEMGAAVLVRVVGVGNDEPASLLMVRSEAGWRLREIFD</sequence>
<keyword evidence="4" id="KW-1185">Reference proteome</keyword>
<evidence type="ECO:0000313" key="4">
    <source>
        <dbReference type="Proteomes" id="UP000078437"/>
    </source>
</evidence>
<protein>
    <recommendedName>
        <fullName evidence="2">Protein kinase domain-containing protein</fullName>
    </recommendedName>
</protein>
<dbReference type="Gene3D" id="1.10.510.10">
    <property type="entry name" value="Transferase(Phosphotransferase) domain 1"/>
    <property type="match status" value="1"/>
</dbReference>
<evidence type="ECO:0000256" key="1">
    <source>
        <dbReference type="SAM" id="MobiDB-lite"/>
    </source>
</evidence>
<reference evidence="3 4" key="1">
    <citation type="journal article" date="2016" name="Int. J. Syst. Evol. Microbiol.">
        <title>Agromyces aureus sp. nov., isolated from the rhizosphere of Salix caprea L. grown in a heavy-metal-contaminated soil.</title>
        <authorList>
            <person name="Corretto E."/>
            <person name="Antonielli L."/>
            <person name="Sessitsch A."/>
            <person name="Compant S."/>
            <person name="Gorfer M."/>
            <person name="Kuffner M."/>
            <person name="Brader G."/>
        </authorList>
    </citation>
    <scope>NUCLEOTIDE SEQUENCE [LARGE SCALE GENOMIC DNA]</scope>
    <source>
        <strain evidence="3 4">AR33</strain>
    </source>
</reference>
<evidence type="ECO:0000259" key="2">
    <source>
        <dbReference type="PROSITE" id="PS50011"/>
    </source>
</evidence>
<feature type="region of interest" description="Disordered" evidence="1">
    <location>
        <begin position="347"/>
        <end position="412"/>
    </location>
</feature>
<dbReference type="SUPFAM" id="SSF56112">
    <property type="entry name" value="Protein kinase-like (PK-like)"/>
    <property type="match status" value="1"/>
</dbReference>
<dbReference type="EMBL" id="CP013979">
    <property type="protein sequence ID" value="ANJ27078.1"/>
    <property type="molecule type" value="Genomic_DNA"/>
</dbReference>
<feature type="region of interest" description="Disordered" evidence="1">
    <location>
        <begin position="252"/>
        <end position="277"/>
    </location>
</feature>
<dbReference type="GO" id="GO:0004672">
    <property type="term" value="F:protein kinase activity"/>
    <property type="evidence" value="ECO:0007669"/>
    <property type="project" value="InterPro"/>
</dbReference>
<dbReference type="GO" id="GO:0005524">
    <property type="term" value="F:ATP binding"/>
    <property type="evidence" value="ECO:0007669"/>
    <property type="project" value="InterPro"/>
</dbReference>
<dbReference type="PROSITE" id="PS50011">
    <property type="entry name" value="PROTEIN_KINASE_DOM"/>
    <property type="match status" value="1"/>
</dbReference>
<dbReference type="KEGG" id="agy:ATC03_10405"/>
<dbReference type="Proteomes" id="UP000078437">
    <property type="component" value="Chromosome"/>
</dbReference>
<feature type="compositionally biased region" description="Low complexity" evidence="1">
    <location>
        <begin position="397"/>
        <end position="406"/>
    </location>
</feature>
<organism evidence="3 4">
    <name type="scientific">Agromyces aureus</name>
    <dbReference type="NCBI Taxonomy" id="453304"/>
    <lineage>
        <taxon>Bacteria</taxon>
        <taxon>Bacillati</taxon>
        <taxon>Actinomycetota</taxon>
        <taxon>Actinomycetes</taxon>
        <taxon>Micrococcales</taxon>
        <taxon>Microbacteriaceae</taxon>
        <taxon>Agromyces</taxon>
    </lineage>
</organism>
<accession>A0A191WFW8</accession>
<proteinExistence type="predicted"/>
<dbReference type="InterPro" id="IPR000719">
    <property type="entry name" value="Prot_kinase_dom"/>
</dbReference>
<name>A0A191WFW8_9MICO</name>
<evidence type="ECO:0000313" key="3">
    <source>
        <dbReference type="EMBL" id="ANJ27078.1"/>
    </source>
</evidence>
<gene>
    <name evidence="3" type="ORF">ATC03_10405</name>
</gene>
<reference evidence="4" key="2">
    <citation type="submission" date="2016-01" db="EMBL/GenBank/DDBJ databases">
        <title>Complete genome sequence of Agromyces aureus AR33T and comparison with related organisms.</title>
        <authorList>
            <person name="Corretto E."/>
            <person name="Antonielli L."/>
            <person name="Sessitsch A."/>
            <person name="Brader G."/>
        </authorList>
    </citation>
    <scope>NUCLEOTIDE SEQUENCE [LARGE SCALE GENOMIC DNA]</scope>
    <source>
        <strain evidence="4">AR33</strain>
    </source>
</reference>
<dbReference type="STRING" id="453304.ATC03_10405"/>
<dbReference type="InterPro" id="IPR011009">
    <property type="entry name" value="Kinase-like_dom_sf"/>
</dbReference>
<dbReference type="AlphaFoldDB" id="A0A191WFW8"/>